<dbReference type="AlphaFoldDB" id="A0A2J6QE36"/>
<organism evidence="3 4">
    <name type="scientific">Hyaloscypha hepaticicola</name>
    <dbReference type="NCBI Taxonomy" id="2082293"/>
    <lineage>
        <taxon>Eukaryota</taxon>
        <taxon>Fungi</taxon>
        <taxon>Dikarya</taxon>
        <taxon>Ascomycota</taxon>
        <taxon>Pezizomycotina</taxon>
        <taxon>Leotiomycetes</taxon>
        <taxon>Helotiales</taxon>
        <taxon>Hyaloscyphaceae</taxon>
        <taxon>Hyaloscypha</taxon>
    </lineage>
</organism>
<dbReference type="Proteomes" id="UP000235672">
    <property type="component" value="Unassembled WGS sequence"/>
</dbReference>
<keyword evidence="4" id="KW-1185">Reference proteome</keyword>
<dbReference type="Pfam" id="PF20150">
    <property type="entry name" value="2EXR"/>
    <property type="match status" value="1"/>
</dbReference>
<evidence type="ECO:0000313" key="4">
    <source>
        <dbReference type="Proteomes" id="UP000235672"/>
    </source>
</evidence>
<proteinExistence type="predicted"/>
<accession>A0A2J6QE36</accession>
<evidence type="ECO:0000256" key="1">
    <source>
        <dbReference type="SAM" id="MobiDB-lite"/>
    </source>
</evidence>
<dbReference type="PANTHER" id="PTHR35910:SF6">
    <property type="entry name" value="2EXR DOMAIN-CONTAINING PROTEIN"/>
    <property type="match status" value="1"/>
</dbReference>
<dbReference type="OrthoDB" id="3473305at2759"/>
<name>A0A2J6QE36_9HELO</name>
<dbReference type="InterPro" id="IPR045518">
    <property type="entry name" value="2EXR"/>
</dbReference>
<feature type="compositionally biased region" description="Polar residues" evidence="1">
    <location>
        <begin position="1"/>
        <end position="26"/>
    </location>
</feature>
<feature type="domain" description="2EXR" evidence="2">
    <location>
        <begin position="57"/>
        <end position="162"/>
    </location>
</feature>
<sequence length="306" mass="34992">MSSSKITVHSTLDNKSLSKVSQSTESKMLASKKVTKSKAKSEAEPAVDAASEKPRTFLLFPKLPVELRAKIWGYACSITRNVDIWARSLDVQLRYSYERPLFFYSSLPPPSVLHVNSESRSESLKYFNLDFGTNSTIRSRDSAPFTISSPSRVYFNWKTDRLCLVNPSELVDRTMARRVSSQLADYYRDCQKKGLRHFAINIGSLSPFLSEQGRIKDSTFLKHIPRNPKLEEVVLFESSSLVASDYFKLSRLELEDMGFEEQGQRMRYAKKVLEKLLKEDLEDNGDESGRGTPLIRTCKVNFEVIW</sequence>
<feature type="region of interest" description="Disordered" evidence="1">
    <location>
        <begin position="1"/>
        <end position="47"/>
    </location>
</feature>
<reference evidence="3 4" key="1">
    <citation type="submission" date="2016-05" db="EMBL/GenBank/DDBJ databases">
        <title>A degradative enzymes factory behind the ericoid mycorrhizal symbiosis.</title>
        <authorList>
            <consortium name="DOE Joint Genome Institute"/>
            <person name="Martino E."/>
            <person name="Morin E."/>
            <person name="Grelet G."/>
            <person name="Kuo A."/>
            <person name="Kohler A."/>
            <person name="Daghino S."/>
            <person name="Barry K."/>
            <person name="Choi C."/>
            <person name="Cichocki N."/>
            <person name="Clum A."/>
            <person name="Copeland A."/>
            <person name="Hainaut M."/>
            <person name="Haridas S."/>
            <person name="Labutti K."/>
            <person name="Lindquist E."/>
            <person name="Lipzen A."/>
            <person name="Khouja H.-R."/>
            <person name="Murat C."/>
            <person name="Ohm R."/>
            <person name="Olson A."/>
            <person name="Spatafora J."/>
            <person name="Veneault-Fourrey C."/>
            <person name="Henrissat B."/>
            <person name="Grigoriev I."/>
            <person name="Martin F."/>
            <person name="Perotto S."/>
        </authorList>
    </citation>
    <scope>NUCLEOTIDE SEQUENCE [LARGE SCALE GENOMIC DNA]</scope>
    <source>
        <strain evidence="3 4">UAMH 7357</strain>
    </source>
</reference>
<dbReference type="EMBL" id="KZ613472">
    <property type="protein sequence ID" value="PMD24516.1"/>
    <property type="molecule type" value="Genomic_DNA"/>
</dbReference>
<evidence type="ECO:0000259" key="2">
    <source>
        <dbReference type="Pfam" id="PF20150"/>
    </source>
</evidence>
<gene>
    <name evidence="3" type="ORF">NA56DRAFT_656237</name>
</gene>
<evidence type="ECO:0000313" key="3">
    <source>
        <dbReference type="EMBL" id="PMD24516.1"/>
    </source>
</evidence>
<protein>
    <recommendedName>
        <fullName evidence="2">2EXR domain-containing protein</fullName>
    </recommendedName>
</protein>
<dbReference type="PANTHER" id="PTHR35910">
    <property type="entry name" value="2EXR DOMAIN-CONTAINING PROTEIN"/>
    <property type="match status" value="1"/>
</dbReference>